<dbReference type="GO" id="GO:0000150">
    <property type="term" value="F:DNA strand exchange activity"/>
    <property type="evidence" value="ECO:0007669"/>
    <property type="project" value="InterPro"/>
</dbReference>
<dbReference type="GO" id="GO:0003677">
    <property type="term" value="F:DNA binding"/>
    <property type="evidence" value="ECO:0007669"/>
    <property type="project" value="InterPro"/>
</dbReference>
<dbReference type="AlphaFoldDB" id="A0A5S4VSY1"/>
<dbReference type="EMBL" id="VSTF01000002">
    <property type="protein sequence ID" value="TYL61089.1"/>
    <property type="molecule type" value="Genomic_DNA"/>
</dbReference>
<protein>
    <submittedName>
        <fullName evidence="4">Recombinase family protein</fullName>
    </submittedName>
</protein>
<dbReference type="Pfam" id="PF00239">
    <property type="entry name" value="Resolvase"/>
    <property type="match status" value="1"/>
</dbReference>
<feature type="region of interest" description="Disordered" evidence="1">
    <location>
        <begin position="43"/>
        <end position="64"/>
    </location>
</feature>
<dbReference type="SUPFAM" id="SSF53041">
    <property type="entry name" value="Resolvase-like"/>
    <property type="match status" value="1"/>
</dbReference>
<evidence type="ECO:0000313" key="4">
    <source>
        <dbReference type="EMBL" id="TYL61089.1"/>
    </source>
</evidence>
<dbReference type="Gene3D" id="3.90.1750.20">
    <property type="entry name" value="Putative Large Serine Recombinase, Chain B, Domain 2"/>
    <property type="match status" value="1"/>
</dbReference>
<reference evidence="4 5" key="1">
    <citation type="submission" date="2019-08" db="EMBL/GenBank/DDBJ databases">
        <authorList>
            <person name="Duncan S."/>
            <person name="Walker A."/>
        </authorList>
    </citation>
    <scope>NUCLEOTIDE SEQUENCE [LARGE SCALE GENOMIC DNA]</scope>
    <source>
        <strain evidence="4 5">T3WBe13</strain>
    </source>
</reference>
<evidence type="ECO:0000256" key="1">
    <source>
        <dbReference type="SAM" id="MobiDB-lite"/>
    </source>
</evidence>
<sequence length="616" mass="70690">MNEGQYDSKNVEHISIENIEVVSNGMDWKSRHLEAEKRKAEIRDRIHKQTEQGQKSAKDYFRPAKPTPSIYDSDLKRVAVYARVSTSSEEQISSIENQTLYYTKKIAETENWNLQDIYSDEGKSGTSLRKRDAFKRMMRDAKDQKMDLIICASISRFARNFSDCMTQIAALKTMHPAHPIGVYFETENIYTLNPSSQYSLDIQALLADWESGNKSRRMILSYDQRIMTGQYPVADLMGYRHTKDGQLVIEPEEAKTVRFIFLAFIQGYNYDQIAMILTQKKRSTLRGKQEWNGMMVANIMKNERRWGDLEARKSIVVDYKLGKVTKNNGNRCSAYVPEHHEAIVSPEIARAAHLVASSKKKCGVQDIVVIQQGALKGFVGIHPNWSGISVDSIHSLCLRAYLPEEVAKLNDIAEMRTGTKLEKPLRSEYLTISGTCFINQSSPVITISKNGIRFSKACHTRLDDCEHVELLYHPILQVVILRKSNRDASTAIHWENKDKICSSFSSRAFSGVIFEAMNWKWSCRYQCRGICRGEENAKFLIFELDESRILIRKNQYEQIEDRSMNLKCRLYRSKWVQSIAASDVMESGQVVENPMIGAIPSRNEVQRELDDLLMSM</sequence>
<dbReference type="InterPro" id="IPR038109">
    <property type="entry name" value="DNA_bind_recomb_sf"/>
</dbReference>
<evidence type="ECO:0000313" key="5">
    <source>
        <dbReference type="Proteomes" id="UP000324327"/>
    </source>
</evidence>
<accession>A0A5S4VSY1</accession>
<feature type="domain" description="Resolvase/invertase-type recombinase catalytic" evidence="2">
    <location>
        <begin position="77"/>
        <end position="229"/>
    </location>
</feature>
<dbReference type="InterPro" id="IPR011109">
    <property type="entry name" value="DNA_bind_recombinase_dom"/>
</dbReference>
<dbReference type="PANTHER" id="PTHR30461">
    <property type="entry name" value="DNA-INVERTASE FROM LAMBDOID PROPHAGE"/>
    <property type="match status" value="1"/>
</dbReference>
<comment type="caution">
    <text evidence="4">The sequence shown here is derived from an EMBL/GenBank/DDBJ whole genome shotgun (WGS) entry which is preliminary data.</text>
</comment>
<dbReference type="InterPro" id="IPR006119">
    <property type="entry name" value="Resolv_N"/>
</dbReference>
<dbReference type="InterPro" id="IPR036162">
    <property type="entry name" value="Resolvase-like_N_sf"/>
</dbReference>
<dbReference type="InterPro" id="IPR050639">
    <property type="entry name" value="SSR_resolvase"/>
</dbReference>
<dbReference type="Proteomes" id="UP000324327">
    <property type="component" value="Unassembled WGS sequence"/>
</dbReference>
<dbReference type="Gene3D" id="3.40.50.1390">
    <property type="entry name" value="Resolvase, N-terminal catalytic domain"/>
    <property type="match status" value="1"/>
</dbReference>
<proteinExistence type="predicted"/>
<organism evidence="4 5">
    <name type="scientific">Agathobacter rectalis</name>
    <dbReference type="NCBI Taxonomy" id="39491"/>
    <lineage>
        <taxon>Bacteria</taxon>
        <taxon>Bacillati</taxon>
        <taxon>Bacillota</taxon>
        <taxon>Clostridia</taxon>
        <taxon>Lachnospirales</taxon>
        <taxon>Lachnospiraceae</taxon>
        <taxon>Agathobacter</taxon>
    </lineage>
</organism>
<dbReference type="Pfam" id="PF07508">
    <property type="entry name" value="Recombinase"/>
    <property type="match status" value="1"/>
</dbReference>
<dbReference type="PROSITE" id="PS51737">
    <property type="entry name" value="RECOMBINASE_DNA_BIND"/>
    <property type="match status" value="1"/>
</dbReference>
<evidence type="ECO:0000259" key="2">
    <source>
        <dbReference type="PROSITE" id="PS51736"/>
    </source>
</evidence>
<name>A0A5S4VSY1_9FIRM</name>
<reference evidence="4 5" key="2">
    <citation type="submission" date="2019-09" db="EMBL/GenBank/DDBJ databases">
        <title>Strain-level analysis of Eubacterium rectale using genomes from metagenomes.</title>
        <authorList>
            <person name="Karcher N."/>
            <person name="Segata N."/>
        </authorList>
    </citation>
    <scope>NUCLEOTIDE SEQUENCE [LARGE SCALE GENOMIC DNA]</scope>
    <source>
        <strain evidence="4 5">T3WBe13</strain>
    </source>
</reference>
<dbReference type="PANTHER" id="PTHR30461:SF23">
    <property type="entry name" value="DNA RECOMBINASE-RELATED"/>
    <property type="match status" value="1"/>
</dbReference>
<gene>
    <name evidence="4" type="ORF">FYL31_02040</name>
</gene>
<evidence type="ECO:0000259" key="3">
    <source>
        <dbReference type="PROSITE" id="PS51737"/>
    </source>
</evidence>
<dbReference type="CDD" id="cd00338">
    <property type="entry name" value="Ser_Recombinase"/>
    <property type="match status" value="1"/>
</dbReference>
<feature type="compositionally biased region" description="Basic and acidic residues" evidence="1">
    <location>
        <begin position="43"/>
        <end position="62"/>
    </location>
</feature>
<dbReference type="RefSeq" id="WP_148871802.1">
    <property type="nucleotide sequence ID" value="NZ_VSTF01000002.1"/>
</dbReference>
<dbReference type="SMART" id="SM00857">
    <property type="entry name" value="Resolvase"/>
    <property type="match status" value="1"/>
</dbReference>
<dbReference type="PROSITE" id="PS51736">
    <property type="entry name" value="RECOMBINASES_3"/>
    <property type="match status" value="1"/>
</dbReference>
<feature type="domain" description="Recombinase" evidence="3">
    <location>
        <begin position="236"/>
        <end position="362"/>
    </location>
</feature>